<organism evidence="2 3">
    <name type="scientific">Acanthosepion pharaonis</name>
    <name type="common">Pharaoh cuttlefish</name>
    <name type="synonym">Sepia pharaonis</name>
    <dbReference type="NCBI Taxonomy" id="158019"/>
    <lineage>
        <taxon>Eukaryota</taxon>
        <taxon>Metazoa</taxon>
        <taxon>Spiralia</taxon>
        <taxon>Lophotrochozoa</taxon>
        <taxon>Mollusca</taxon>
        <taxon>Cephalopoda</taxon>
        <taxon>Coleoidea</taxon>
        <taxon>Decapodiformes</taxon>
        <taxon>Sepiida</taxon>
        <taxon>Sepiina</taxon>
        <taxon>Sepiidae</taxon>
        <taxon>Acanthosepion</taxon>
    </lineage>
</organism>
<evidence type="ECO:0000256" key="1">
    <source>
        <dbReference type="SAM" id="Phobius"/>
    </source>
</evidence>
<dbReference type="EMBL" id="CAHIKZ030005400">
    <property type="protein sequence ID" value="CAE1324156.1"/>
    <property type="molecule type" value="Genomic_DNA"/>
</dbReference>
<gene>
    <name evidence="2" type="ORF">SPHA_73937</name>
</gene>
<accession>A0A812EIV2</accession>
<protein>
    <submittedName>
        <fullName evidence="2">Uncharacterized protein</fullName>
    </submittedName>
</protein>
<sequence length="150" mass="17249">MHFTPAVYTPLFDTDGQIISHCLRSTRSERQPCVLSRHREQSSSFIGQRSGLVGFLSHPISSSSSSSFFFFYAALYKSVGSSRSHPILPSPYTITRPQLPSISFFFEFFIFFNSFLLFFLFLFLLLLFIYPLISLVLFFIPPLIFSSSFH</sequence>
<dbReference type="AlphaFoldDB" id="A0A812EIV2"/>
<feature type="transmembrane region" description="Helical" evidence="1">
    <location>
        <begin position="104"/>
        <end position="122"/>
    </location>
</feature>
<comment type="caution">
    <text evidence="2">The sequence shown here is derived from an EMBL/GenBank/DDBJ whole genome shotgun (WGS) entry which is preliminary data.</text>
</comment>
<dbReference type="Proteomes" id="UP000597762">
    <property type="component" value="Unassembled WGS sequence"/>
</dbReference>
<evidence type="ECO:0000313" key="3">
    <source>
        <dbReference type="Proteomes" id="UP000597762"/>
    </source>
</evidence>
<reference evidence="2" key="1">
    <citation type="submission" date="2021-01" db="EMBL/GenBank/DDBJ databases">
        <authorList>
            <person name="Li R."/>
            <person name="Bekaert M."/>
        </authorList>
    </citation>
    <scope>NUCLEOTIDE SEQUENCE</scope>
    <source>
        <strain evidence="2">Farmed</strain>
    </source>
</reference>
<keyword evidence="3" id="KW-1185">Reference proteome</keyword>
<feature type="transmembrane region" description="Helical" evidence="1">
    <location>
        <begin position="128"/>
        <end position="145"/>
    </location>
</feature>
<proteinExistence type="predicted"/>
<name>A0A812EIV2_ACAPH</name>
<evidence type="ECO:0000313" key="2">
    <source>
        <dbReference type="EMBL" id="CAE1324156.1"/>
    </source>
</evidence>
<keyword evidence="1" id="KW-0472">Membrane</keyword>
<keyword evidence="1" id="KW-0812">Transmembrane</keyword>
<keyword evidence="1" id="KW-1133">Transmembrane helix</keyword>